<dbReference type="GO" id="GO:0005654">
    <property type="term" value="C:nucleoplasm"/>
    <property type="evidence" value="ECO:0007669"/>
    <property type="project" value="TreeGrafter"/>
</dbReference>
<sequence>MQRALAKLLALGPSVCYQRAFLYTRQLAIHLGNTVTTCKKKTHQSGSDWPLVHCLYLCCRVLSTACPTRLSSP</sequence>
<proteinExistence type="inferred from homology"/>
<keyword evidence="5" id="KW-1185">Reference proteome</keyword>
<dbReference type="GO" id="GO:0042393">
    <property type="term" value="F:histone binding"/>
    <property type="evidence" value="ECO:0007669"/>
    <property type="project" value="TreeGrafter"/>
</dbReference>
<dbReference type="Pfam" id="PF03715">
    <property type="entry name" value="Noc2"/>
    <property type="match status" value="1"/>
</dbReference>
<evidence type="ECO:0000313" key="5">
    <source>
        <dbReference type="Proteomes" id="UP000437017"/>
    </source>
</evidence>
<dbReference type="OrthoDB" id="10266662at2759"/>
<evidence type="ECO:0000313" key="4">
    <source>
        <dbReference type="EMBL" id="KAB0397420.1"/>
    </source>
</evidence>
<evidence type="ECO:0000256" key="2">
    <source>
        <dbReference type="ARBA" id="ARBA00005907"/>
    </source>
</evidence>
<comment type="subcellular location">
    <subcellularLocation>
        <location evidence="1">Nucleus</location>
    </subcellularLocation>
</comment>
<dbReference type="GO" id="GO:0030691">
    <property type="term" value="C:Noc2p-Noc3p complex"/>
    <property type="evidence" value="ECO:0007669"/>
    <property type="project" value="TreeGrafter"/>
</dbReference>
<organism evidence="4 5">
    <name type="scientific">Balaenoptera physalus</name>
    <name type="common">Fin whale</name>
    <name type="synonym">Balaena physalus</name>
    <dbReference type="NCBI Taxonomy" id="9770"/>
    <lineage>
        <taxon>Eukaryota</taxon>
        <taxon>Metazoa</taxon>
        <taxon>Chordata</taxon>
        <taxon>Craniata</taxon>
        <taxon>Vertebrata</taxon>
        <taxon>Euteleostomi</taxon>
        <taxon>Mammalia</taxon>
        <taxon>Eutheria</taxon>
        <taxon>Laurasiatheria</taxon>
        <taxon>Artiodactyla</taxon>
        <taxon>Whippomorpha</taxon>
        <taxon>Cetacea</taxon>
        <taxon>Mysticeti</taxon>
        <taxon>Balaenopteridae</taxon>
        <taxon>Balaenoptera</taxon>
    </lineage>
</organism>
<dbReference type="Proteomes" id="UP000437017">
    <property type="component" value="Unassembled WGS sequence"/>
</dbReference>
<dbReference type="PANTHER" id="PTHR12687:SF4">
    <property type="entry name" value="NUCLEOLAR COMPLEX PROTEIN 2 HOMOLOG"/>
    <property type="match status" value="1"/>
</dbReference>
<gene>
    <name evidence="4" type="ORF">E2I00_003938</name>
</gene>
<protein>
    <submittedName>
        <fullName evidence="4">Uncharacterized protein</fullName>
    </submittedName>
</protein>
<dbReference type="PANTHER" id="PTHR12687">
    <property type="entry name" value="NUCLEOLAR COMPLEX 2 AND RAD4-RELATED"/>
    <property type="match status" value="1"/>
</dbReference>
<dbReference type="InterPro" id="IPR005343">
    <property type="entry name" value="Noc2"/>
</dbReference>
<accession>A0A643CB93</accession>
<dbReference type="GO" id="GO:0005730">
    <property type="term" value="C:nucleolus"/>
    <property type="evidence" value="ECO:0007669"/>
    <property type="project" value="TreeGrafter"/>
</dbReference>
<evidence type="ECO:0000256" key="3">
    <source>
        <dbReference type="ARBA" id="ARBA00023242"/>
    </source>
</evidence>
<comment type="caution">
    <text evidence="4">The sequence shown here is derived from an EMBL/GenBank/DDBJ whole genome shotgun (WGS) entry which is preliminary data.</text>
</comment>
<comment type="similarity">
    <text evidence="2">Belongs to the NOC2 family.</text>
</comment>
<dbReference type="GO" id="GO:0042273">
    <property type="term" value="P:ribosomal large subunit biogenesis"/>
    <property type="evidence" value="ECO:0007669"/>
    <property type="project" value="TreeGrafter"/>
</dbReference>
<reference evidence="4 5" key="1">
    <citation type="journal article" date="2019" name="PLoS ONE">
        <title>Genomic analyses reveal an absence of contemporary introgressive admixture between fin whales and blue whales, despite known hybrids.</title>
        <authorList>
            <person name="Westbury M.V."/>
            <person name="Petersen B."/>
            <person name="Lorenzen E.D."/>
        </authorList>
    </citation>
    <scope>NUCLEOTIDE SEQUENCE [LARGE SCALE GENOMIC DNA]</scope>
    <source>
        <strain evidence="4">FinWhale-01</strain>
    </source>
</reference>
<dbReference type="GO" id="GO:0003714">
    <property type="term" value="F:transcription corepressor activity"/>
    <property type="evidence" value="ECO:0007669"/>
    <property type="project" value="TreeGrafter"/>
</dbReference>
<dbReference type="GO" id="GO:0000122">
    <property type="term" value="P:negative regulation of transcription by RNA polymerase II"/>
    <property type="evidence" value="ECO:0007669"/>
    <property type="project" value="TreeGrafter"/>
</dbReference>
<name>A0A643CB93_BALPH</name>
<dbReference type="EMBL" id="SGJD01001982">
    <property type="protein sequence ID" value="KAB0397420.1"/>
    <property type="molecule type" value="Genomic_DNA"/>
</dbReference>
<dbReference type="GO" id="GO:0030690">
    <property type="term" value="C:Noc1p-Noc2p complex"/>
    <property type="evidence" value="ECO:0007669"/>
    <property type="project" value="TreeGrafter"/>
</dbReference>
<keyword evidence="3" id="KW-0539">Nucleus</keyword>
<evidence type="ECO:0000256" key="1">
    <source>
        <dbReference type="ARBA" id="ARBA00004123"/>
    </source>
</evidence>
<dbReference type="AlphaFoldDB" id="A0A643CB93"/>